<gene>
    <name evidence="4" type="ORF">E0D97_13180</name>
</gene>
<keyword evidence="1 4" id="KW-0489">Methyltransferase</keyword>
<proteinExistence type="predicted"/>
<dbReference type="Pfam" id="PF05175">
    <property type="entry name" value="MTS"/>
    <property type="match status" value="1"/>
</dbReference>
<dbReference type="InterPro" id="IPR007848">
    <property type="entry name" value="Small_mtfrase_dom"/>
</dbReference>
<dbReference type="AlphaFoldDB" id="A0A4R0P9N1"/>
<dbReference type="Proteomes" id="UP000291301">
    <property type="component" value="Unassembled WGS sequence"/>
</dbReference>
<evidence type="ECO:0000259" key="3">
    <source>
        <dbReference type="Pfam" id="PF05175"/>
    </source>
</evidence>
<keyword evidence="5" id="KW-1185">Reference proteome</keyword>
<dbReference type="GO" id="GO:0008170">
    <property type="term" value="F:N-methyltransferase activity"/>
    <property type="evidence" value="ECO:0007669"/>
    <property type="project" value="UniProtKB-ARBA"/>
</dbReference>
<evidence type="ECO:0000256" key="2">
    <source>
        <dbReference type="ARBA" id="ARBA00022691"/>
    </source>
</evidence>
<dbReference type="PANTHER" id="PTHR47739">
    <property type="entry name" value="TRNA1(VAL) (ADENINE(37)-N6)-METHYLTRANSFERASE"/>
    <property type="match status" value="1"/>
</dbReference>
<protein>
    <submittedName>
        <fullName evidence="4">Methyltransferase</fullName>
    </submittedName>
</protein>
<dbReference type="InterPro" id="IPR029063">
    <property type="entry name" value="SAM-dependent_MTases_sf"/>
</dbReference>
<evidence type="ECO:0000313" key="5">
    <source>
        <dbReference type="Proteomes" id="UP000291301"/>
    </source>
</evidence>
<dbReference type="OrthoDB" id="5489421at2"/>
<dbReference type="PANTHER" id="PTHR47739:SF1">
    <property type="entry name" value="TRNA1(VAL) (ADENINE(37)-N6)-METHYLTRANSFERASE"/>
    <property type="match status" value="1"/>
</dbReference>
<dbReference type="GO" id="GO:0003676">
    <property type="term" value="F:nucleic acid binding"/>
    <property type="evidence" value="ECO:0007669"/>
    <property type="project" value="InterPro"/>
</dbReference>
<keyword evidence="2" id="KW-0949">S-adenosyl-L-methionine</keyword>
<organism evidence="4 5">
    <name type="scientific">Oricola cellulosilytica</name>
    <dbReference type="NCBI Taxonomy" id="1429082"/>
    <lineage>
        <taxon>Bacteria</taxon>
        <taxon>Pseudomonadati</taxon>
        <taxon>Pseudomonadota</taxon>
        <taxon>Alphaproteobacteria</taxon>
        <taxon>Hyphomicrobiales</taxon>
        <taxon>Ahrensiaceae</taxon>
        <taxon>Oricola</taxon>
    </lineage>
</organism>
<accession>A0A4R0P9N1</accession>
<dbReference type="GO" id="GO:0032259">
    <property type="term" value="P:methylation"/>
    <property type="evidence" value="ECO:0007669"/>
    <property type="project" value="UniProtKB-KW"/>
</dbReference>
<reference evidence="4 5" key="1">
    <citation type="journal article" date="2015" name="Antonie Van Leeuwenhoek">
        <title>Oricola cellulosilytica gen. nov., sp. nov., a cellulose-degrading bacterium of the family Phyllobacteriaceae isolated from surface seashore water, and emended descriptions of Mesorhizobium loti and Phyllobacterium myrsinacearum.</title>
        <authorList>
            <person name="Hameed A."/>
            <person name="Shahina M."/>
            <person name="Lai W.A."/>
            <person name="Lin S.Y."/>
            <person name="Young L.S."/>
            <person name="Liu Y.C."/>
            <person name="Hsu Y.H."/>
            <person name="Young C.C."/>
        </authorList>
    </citation>
    <scope>NUCLEOTIDE SEQUENCE [LARGE SCALE GENOMIC DNA]</scope>
    <source>
        <strain evidence="4 5">KCTC 52183</strain>
    </source>
</reference>
<evidence type="ECO:0000313" key="4">
    <source>
        <dbReference type="EMBL" id="TCD13528.1"/>
    </source>
</evidence>
<feature type="domain" description="Methyltransferase small" evidence="3">
    <location>
        <begin position="29"/>
        <end position="135"/>
    </location>
</feature>
<evidence type="ECO:0000256" key="1">
    <source>
        <dbReference type="ARBA" id="ARBA00022603"/>
    </source>
</evidence>
<dbReference type="GO" id="GO:0008757">
    <property type="term" value="F:S-adenosylmethionine-dependent methyltransferase activity"/>
    <property type="evidence" value="ECO:0007669"/>
    <property type="project" value="UniProtKB-ARBA"/>
</dbReference>
<name>A0A4R0P9N1_9HYPH</name>
<dbReference type="InterPro" id="IPR002052">
    <property type="entry name" value="DNA_methylase_N6_adenine_CS"/>
</dbReference>
<sequence length="255" mass="27292">MGETTIDAFHRGRFYLVQLADGAHRAGIDSALLAATVPEEFSGTVADLGAGAGAGAFSVLDRCPGARAILYERAIPMVKCARASLTLPENEHIAFRATVTEADVALDGRAREIAGFPRDHFDWVIANPPFNDPRDRATPKAGKAQAHVMDDKLFERWTKTACAISRPGAGFSIIARPQSLPEVCVAMAGRYGAITVFPILPRPPKPAIRIVVSAIKGSRRQMQVAPPLILHEEGRGTSFTARADAITNGRATLTL</sequence>
<comment type="caution">
    <text evidence="4">The sequence shown here is derived from an EMBL/GenBank/DDBJ whole genome shotgun (WGS) entry which is preliminary data.</text>
</comment>
<dbReference type="EMBL" id="SJST01000005">
    <property type="protein sequence ID" value="TCD13528.1"/>
    <property type="molecule type" value="Genomic_DNA"/>
</dbReference>
<keyword evidence="4" id="KW-0808">Transferase</keyword>
<dbReference type="InterPro" id="IPR050210">
    <property type="entry name" value="tRNA_Adenine-N(6)_MTase"/>
</dbReference>
<dbReference type="SUPFAM" id="SSF53335">
    <property type="entry name" value="S-adenosyl-L-methionine-dependent methyltransferases"/>
    <property type="match status" value="1"/>
</dbReference>
<dbReference type="PROSITE" id="PS00092">
    <property type="entry name" value="N6_MTASE"/>
    <property type="match status" value="1"/>
</dbReference>
<dbReference type="Gene3D" id="3.40.50.150">
    <property type="entry name" value="Vaccinia Virus protein VP39"/>
    <property type="match status" value="1"/>
</dbReference>